<keyword evidence="1" id="KW-0812">Transmembrane</keyword>
<feature type="transmembrane region" description="Helical" evidence="1">
    <location>
        <begin position="84"/>
        <end position="105"/>
    </location>
</feature>
<dbReference type="Proteomes" id="UP001059672">
    <property type="component" value="Chromosome"/>
</dbReference>
<keyword evidence="1" id="KW-0472">Membrane</keyword>
<reference evidence="2" key="1">
    <citation type="submission" date="2021-04" db="EMBL/GenBank/DDBJ databases">
        <title>Oceanospirillales bacteria with DddD are important DMSP degraders in coastal seawater.</title>
        <authorList>
            <person name="Liu J."/>
        </authorList>
    </citation>
    <scope>NUCLEOTIDE SEQUENCE</scope>
    <source>
        <strain evidence="2">D13-4</strain>
    </source>
</reference>
<name>A0ABY5HCE8_9PSED</name>
<accession>A0ABY5HCE8</accession>
<sequence>MNITLALMGLSLYLLLWEKLPAWGTWFNRLIAHLPRPLAYLYEAWRCPYCFGFWIALALHVLTGIQTIPALHNAPQALGIGGDVLFWFLDALASATLIMLGKLGLSALAVPAIKGHQLTQEFKKARSVQAAAEQ</sequence>
<dbReference type="EMBL" id="CP073346">
    <property type="protein sequence ID" value="UTW09644.1"/>
    <property type="molecule type" value="Genomic_DNA"/>
</dbReference>
<evidence type="ECO:0000256" key="1">
    <source>
        <dbReference type="SAM" id="Phobius"/>
    </source>
</evidence>
<feature type="transmembrane region" description="Helical" evidence="1">
    <location>
        <begin position="51"/>
        <end position="72"/>
    </location>
</feature>
<protein>
    <recommendedName>
        <fullName evidence="4">DUF1360 domain-containing protein</fullName>
    </recommendedName>
</protein>
<dbReference type="RefSeq" id="WP_255840300.1">
    <property type="nucleotide sequence ID" value="NZ_CP073346.1"/>
</dbReference>
<gene>
    <name evidence="2" type="ORF">KDW96_10200</name>
</gene>
<evidence type="ECO:0000313" key="3">
    <source>
        <dbReference type="Proteomes" id="UP001059672"/>
    </source>
</evidence>
<keyword evidence="3" id="KW-1185">Reference proteome</keyword>
<keyword evidence="1" id="KW-1133">Transmembrane helix</keyword>
<proteinExistence type="predicted"/>
<evidence type="ECO:0000313" key="2">
    <source>
        <dbReference type="EMBL" id="UTW09644.1"/>
    </source>
</evidence>
<evidence type="ECO:0008006" key="4">
    <source>
        <dbReference type="Google" id="ProtNLM"/>
    </source>
</evidence>
<organism evidence="2 3">
    <name type="scientific">Pseudomonas benzenivorans</name>
    <dbReference type="NCBI Taxonomy" id="556533"/>
    <lineage>
        <taxon>Bacteria</taxon>
        <taxon>Pseudomonadati</taxon>
        <taxon>Pseudomonadota</taxon>
        <taxon>Gammaproteobacteria</taxon>
        <taxon>Pseudomonadales</taxon>
        <taxon>Pseudomonadaceae</taxon>
        <taxon>Pseudomonas</taxon>
    </lineage>
</organism>